<dbReference type="Gene3D" id="2.40.10.10">
    <property type="entry name" value="Trypsin-like serine proteases"/>
    <property type="match status" value="1"/>
</dbReference>
<evidence type="ECO:0008006" key="3">
    <source>
        <dbReference type="Google" id="ProtNLM"/>
    </source>
</evidence>
<dbReference type="Proteomes" id="UP000315295">
    <property type="component" value="Unassembled WGS sequence"/>
</dbReference>
<gene>
    <name evidence="1" type="ORF">C1H46_006831</name>
</gene>
<protein>
    <recommendedName>
        <fullName evidence="3">Peptidase S1 domain-containing protein</fullName>
    </recommendedName>
</protein>
<proteinExistence type="predicted"/>
<dbReference type="InterPro" id="IPR009003">
    <property type="entry name" value="Peptidase_S1_PA"/>
</dbReference>
<evidence type="ECO:0000313" key="2">
    <source>
        <dbReference type="Proteomes" id="UP000315295"/>
    </source>
</evidence>
<evidence type="ECO:0000313" key="1">
    <source>
        <dbReference type="EMBL" id="TQE07511.1"/>
    </source>
</evidence>
<dbReference type="SUPFAM" id="SSF50494">
    <property type="entry name" value="Trypsin-like serine proteases"/>
    <property type="match status" value="1"/>
</dbReference>
<dbReference type="InterPro" id="IPR043504">
    <property type="entry name" value="Peptidase_S1_PA_chymotrypsin"/>
</dbReference>
<name>A0A540N8Y2_MALBA</name>
<keyword evidence="2" id="KW-1185">Reference proteome</keyword>
<reference evidence="1 2" key="1">
    <citation type="journal article" date="2019" name="G3 (Bethesda)">
        <title>Sequencing of a Wild Apple (Malus baccata) Genome Unravels the Differences Between Cultivated and Wild Apple Species Regarding Disease Resistance and Cold Tolerance.</title>
        <authorList>
            <person name="Chen X."/>
        </authorList>
    </citation>
    <scope>NUCLEOTIDE SEQUENCE [LARGE SCALE GENOMIC DNA]</scope>
    <source>
        <strain evidence="2">cv. Shandingzi</strain>
        <tissue evidence="1">Leaves</tissue>
    </source>
</reference>
<dbReference type="EMBL" id="VIEB01000084">
    <property type="protein sequence ID" value="TQE07511.1"/>
    <property type="molecule type" value="Genomic_DNA"/>
</dbReference>
<comment type="caution">
    <text evidence="1">The sequence shown here is derived from an EMBL/GenBank/DDBJ whole genome shotgun (WGS) entry which is preliminary data.</text>
</comment>
<dbReference type="AlphaFoldDB" id="A0A540N8Y2"/>
<organism evidence="1 2">
    <name type="scientific">Malus baccata</name>
    <name type="common">Siberian crab apple</name>
    <name type="synonym">Pyrus baccata</name>
    <dbReference type="NCBI Taxonomy" id="106549"/>
    <lineage>
        <taxon>Eukaryota</taxon>
        <taxon>Viridiplantae</taxon>
        <taxon>Streptophyta</taxon>
        <taxon>Embryophyta</taxon>
        <taxon>Tracheophyta</taxon>
        <taxon>Spermatophyta</taxon>
        <taxon>Magnoliopsida</taxon>
        <taxon>eudicotyledons</taxon>
        <taxon>Gunneridae</taxon>
        <taxon>Pentapetalae</taxon>
        <taxon>rosids</taxon>
        <taxon>fabids</taxon>
        <taxon>Rosales</taxon>
        <taxon>Rosaceae</taxon>
        <taxon>Amygdaloideae</taxon>
        <taxon>Maleae</taxon>
        <taxon>Malus</taxon>
    </lineage>
</organism>
<sequence>MNWVLDYMASVSITAPLRQSLQLPWQTGLLGPLFSVGTSSVPSSDIRKDISGVSPSEEAPKPCCGCLGRDSFAKAAAKVGPAVVNISAPEGAYGITPGKSIGSGTIIAILTCAHTVVDFYGLRASSKGKMVPACQNLYENSFTCHYLQDDKILQFEDANQFLAKRDEPGEIVVAAETMAEKRETTEKGNKGYQFIGQRGYWVSVHPLVLGWANRKLVVFKEDEE</sequence>
<dbReference type="STRING" id="106549.A0A540N8Y2"/>
<accession>A0A540N8Y2</accession>